<comment type="caution">
    <text evidence="1">The sequence shown here is derived from an EMBL/GenBank/DDBJ whole genome shotgun (WGS) entry which is preliminary data.</text>
</comment>
<dbReference type="Proteomes" id="UP001059596">
    <property type="component" value="Chromosome 3R"/>
</dbReference>
<keyword evidence="2" id="KW-1185">Reference proteome</keyword>
<organism evidence="1 2">
    <name type="scientific">Drosophila gunungcola</name>
    <name type="common">fruit fly</name>
    <dbReference type="NCBI Taxonomy" id="103775"/>
    <lineage>
        <taxon>Eukaryota</taxon>
        <taxon>Metazoa</taxon>
        <taxon>Ecdysozoa</taxon>
        <taxon>Arthropoda</taxon>
        <taxon>Hexapoda</taxon>
        <taxon>Insecta</taxon>
        <taxon>Pterygota</taxon>
        <taxon>Neoptera</taxon>
        <taxon>Endopterygota</taxon>
        <taxon>Diptera</taxon>
        <taxon>Brachycera</taxon>
        <taxon>Muscomorpha</taxon>
        <taxon>Ephydroidea</taxon>
        <taxon>Drosophilidae</taxon>
        <taxon>Drosophila</taxon>
        <taxon>Sophophora</taxon>
    </lineage>
</organism>
<feature type="non-terminal residue" evidence="1">
    <location>
        <position position="73"/>
    </location>
</feature>
<proteinExistence type="predicted"/>
<evidence type="ECO:0000313" key="2">
    <source>
        <dbReference type="Proteomes" id="UP001059596"/>
    </source>
</evidence>
<name>A0A9Q0BVE4_9MUSC</name>
<accession>A0A9Q0BVE4</accession>
<reference evidence="1" key="1">
    <citation type="journal article" date="2023" name="Genome Biol. Evol.">
        <title>Long-read-based Genome Assembly of Drosophila gunungcola Reveals Fewer Chemosensory Genes in Flower-breeding Species.</title>
        <authorList>
            <person name="Negi A."/>
            <person name="Liao B.Y."/>
            <person name="Yeh S.D."/>
        </authorList>
    </citation>
    <scope>NUCLEOTIDE SEQUENCE</scope>
    <source>
        <strain evidence="1">Sukarami</strain>
    </source>
</reference>
<dbReference type="EMBL" id="JAMKOV010000001">
    <property type="protein sequence ID" value="KAI8045229.1"/>
    <property type="molecule type" value="Genomic_DNA"/>
</dbReference>
<protein>
    <submittedName>
        <fullName evidence="1">Uncharacterized protein</fullName>
    </submittedName>
</protein>
<gene>
    <name evidence="1" type="ORF">M5D96_001409</name>
</gene>
<sequence>NNCDPNKALSFVSSLCNFYPKRIGKSIPHALSSPQAPIHTGMPKSHVRVCVCVGLALPCRAKCEKEKQLISSS</sequence>
<dbReference type="AlphaFoldDB" id="A0A9Q0BVE4"/>
<evidence type="ECO:0000313" key="1">
    <source>
        <dbReference type="EMBL" id="KAI8045229.1"/>
    </source>
</evidence>